<proteinExistence type="predicted"/>
<keyword evidence="3" id="KW-1185">Reference proteome</keyword>
<feature type="compositionally biased region" description="Low complexity" evidence="1">
    <location>
        <begin position="1014"/>
        <end position="1027"/>
    </location>
</feature>
<protein>
    <submittedName>
        <fullName evidence="2">Uncharacterized protein</fullName>
    </submittedName>
</protein>
<feature type="compositionally biased region" description="Polar residues" evidence="1">
    <location>
        <begin position="949"/>
        <end position="968"/>
    </location>
</feature>
<dbReference type="Proteomes" id="UP000256964">
    <property type="component" value="Unassembled WGS sequence"/>
</dbReference>
<accession>A0A371DLF2</accession>
<evidence type="ECO:0000313" key="3">
    <source>
        <dbReference type="Proteomes" id="UP000256964"/>
    </source>
</evidence>
<feature type="compositionally biased region" description="Low complexity" evidence="1">
    <location>
        <begin position="1046"/>
        <end position="1055"/>
    </location>
</feature>
<dbReference type="AlphaFoldDB" id="A0A371DLF2"/>
<dbReference type="OrthoDB" id="5429442at2759"/>
<name>A0A371DLF2_9APHY</name>
<gene>
    <name evidence="2" type="ORF">OH76DRAFT_1479804</name>
</gene>
<organism evidence="2 3">
    <name type="scientific">Lentinus brumalis</name>
    <dbReference type="NCBI Taxonomy" id="2498619"/>
    <lineage>
        <taxon>Eukaryota</taxon>
        <taxon>Fungi</taxon>
        <taxon>Dikarya</taxon>
        <taxon>Basidiomycota</taxon>
        <taxon>Agaricomycotina</taxon>
        <taxon>Agaricomycetes</taxon>
        <taxon>Polyporales</taxon>
        <taxon>Polyporaceae</taxon>
        <taxon>Lentinus</taxon>
    </lineage>
</organism>
<feature type="region of interest" description="Disordered" evidence="1">
    <location>
        <begin position="1007"/>
        <end position="1080"/>
    </location>
</feature>
<sequence length="1080" mass="118777">MQSPPSLALNARLALDYVNSQLVANHDAAAKRYEAYAAADHSTLSEEHKLSYAWADYTTKVRGTGAGALRFTFGTPSVSFICDHDALLQLQVKAVRRGSKGIPSAENFTVTYRVTTEWRAIVGKDEKVGDHESRIRLLVFDLEDATLVRSPQDKWFTDELKRHLIAYLRSLQAGGHHVLFVTPEFHANDLRAPICFSLSGPQDESDQKPEHPLADINGFTTKMINDYLSLLWYTCAYVARERGEDSKAVWDASLAEYRTWLKADYSSDWHSFLKFGAPQVEILCAREVILYFPLTAVSFYHRNEINSKDFEESTPDYSGWTIAVIVNITVTSAGVKLELESGRCSVQYSTFDPLPTLEHEQALMALIEFFNEQYLNIVGKTRLQYLLYRLRDDQIRVGGWNTSMESAGSWWMLERGSGSNGSSVLDTTIRHTNMHGFDAVFAISQTSINMQLRTGLGKSRIFPRWERSGFVLEVKSVNVRLLNGRKAIVVVNILEGSLNSLLNANLKLVPEPEPLVFGECRLAFEVPISRKDENTSTKGDSLARIYLDLERAELSAAGTIFDPEDFFHGERMQAVRMTLIDRVNKVYLRNLVNEDLHVLAKVPVHSLASAISFYKLSSMTYMTYSIDASELGAAQAEGRAEQMLFVLGMTGRNALPPLESFIPSSRWIVHGSSNFSHGTFAVSSHAFTSRLYALLAEVNKLTTLVPVSPTAKSDPDADMVQQWATHPDFRDQSCEWSPVGSDGDRYEWKYSRHWSLREQGTKVSVKGEYSIDCITENELEIPDLAVLMNGDSLEIRMSGVMRLRIGSTRAENSWSTESAASWAVTLSMKADSEGAVKIDIDGLDNIRHPPPKATFRRGNFNIPDAYKILEKHLPSKDDFENVLNEFKELQGVWKYYSPSIDKFTLCSPTVNNEGDLLFELRRAPESIAKSIRLDPRPLWLKGAFKARKTSSPTVPVGNRSANGANGSTVPPPSLAAVNGAAIPSAKGANGSPAPVIGPLAGVKSSVAGSNGLLPTPTTPTTSPSQPTLAGTKPSAANAAFKGATPASTGSATNGSNGSGNGEATKVSDVKGTKAPIAVTA</sequence>
<feature type="region of interest" description="Disordered" evidence="1">
    <location>
        <begin position="949"/>
        <end position="970"/>
    </location>
</feature>
<evidence type="ECO:0000313" key="2">
    <source>
        <dbReference type="EMBL" id="RDX53352.1"/>
    </source>
</evidence>
<reference evidence="2 3" key="1">
    <citation type="journal article" date="2018" name="Biotechnol. Biofuels">
        <title>Integrative visual omics of the white-rot fungus Polyporus brumalis exposes the biotechnological potential of its oxidative enzymes for delignifying raw plant biomass.</title>
        <authorList>
            <person name="Miyauchi S."/>
            <person name="Rancon A."/>
            <person name="Drula E."/>
            <person name="Hage H."/>
            <person name="Chaduli D."/>
            <person name="Favel A."/>
            <person name="Grisel S."/>
            <person name="Henrissat B."/>
            <person name="Herpoel-Gimbert I."/>
            <person name="Ruiz-Duenas F.J."/>
            <person name="Chevret D."/>
            <person name="Hainaut M."/>
            <person name="Lin J."/>
            <person name="Wang M."/>
            <person name="Pangilinan J."/>
            <person name="Lipzen A."/>
            <person name="Lesage-Meessen L."/>
            <person name="Navarro D."/>
            <person name="Riley R."/>
            <person name="Grigoriev I.V."/>
            <person name="Zhou S."/>
            <person name="Raouche S."/>
            <person name="Rosso M.N."/>
        </authorList>
    </citation>
    <scope>NUCLEOTIDE SEQUENCE [LARGE SCALE GENOMIC DNA]</scope>
    <source>
        <strain evidence="2 3">BRFM 1820</strain>
    </source>
</reference>
<dbReference type="EMBL" id="KZ857387">
    <property type="protein sequence ID" value="RDX53352.1"/>
    <property type="molecule type" value="Genomic_DNA"/>
</dbReference>
<dbReference type="STRING" id="139420.A0A371DLF2"/>
<evidence type="ECO:0000256" key="1">
    <source>
        <dbReference type="SAM" id="MobiDB-lite"/>
    </source>
</evidence>